<feature type="compositionally biased region" description="Polar residues" evidence="1">
    <location>
        <begin position="104"/>
        <end position="122"/>
    </location>
</feature>
<feature type="compositionally biased region" description="Low complexity" evidence="1">
    <location>
        <begin position="85"/>
        <end position="96"/>
    </location>
</feature>
<accession>A0A0A9W5Q6</accession>
<evidence type="ECO:0000256" key="1">
    <source>
        <dbReference type="SAM" id="MobiDB-lite"/>
    </source>
</evidence>
<sequence length="131" mass="14293">MTEQLASMSTTLLESASGEEVRRLFDEKLAQMKQIARQAELTPQEMYSFEHEVRLVEQKLRPLSNSTIATGNNPSTDTAAHSNDNDNSSSSSISNSTKDKPSSKKTNMTVNASGTGFNTTSANKEEPAFDD</sequence>
<evidence type="ECO:0000313" key="2">
    <source>
        <dbReference type="EMBL" id="JAG03099.1"/>
    </source>
</evidence>
<proteinExistence type="predicted"/>
<feature type="region of interest" description="Disordered" evidence="1">
    <location>
        <begin position="64"/>
        <end position="131"/>
    </location>
</feature>
<feature type="compositionally biased region" description="Polar residues" evidence="1">
    <location>
        <begin position="64"/>
        <end position="81"/>
    </location>
</feature>
<reference evidence="2" key="2">
    <citation type="submission" date="2014-07" db="EMBL/GenBank/DDBJ databases">
        <authorList>
            <person name="Hull J."/>
        </authorList>
    </citation>
    <scope>NUCLEOTIDE SEQUENCE</scope>
</reference>
<feature type="compositionally biased region" description="Polar residues" evidence="1">
    <location>
        <begin position="1"/>
        <end position="14"/>
    </location>
</feature>
<reference evidence="2" key="1">
    <citation type="journal article" date="2014" name="PLoS ONE">
        <title>Transcriptome-Based Identification of ABC Transporters in the Western Tarnished Plant Bug Lygus hesperus.</title>
        <authorList>
            <person name="Hull J.J."/>
            <person name="Chaney K."/>
            <person name="Geib S.M."/>
            <person name="Fabrick J.A."/>
            <person name="Brent C.S."/>
            <person name="Walsh D."/>
            <person name="Lavine L.C."/>
        </authorList>
    </citation>
    <scope>NUCLEOTIDE SEQUENCE</scope>
</reference>
<dbReference type="EMBL" id="GBHO01040505">
    <property type="protein sequence ID" value="JAG03099.1"/>
    <property type="molecule type" value="Transcribed_RNA"/>
</dbReference>
<dbReference type="AlphaFoldDB" id="A0A0A9W5Q6"/>
<name>A0A0A9W5Q6_LYGHE</name>
<feature type="region of interest" description="Disordered" evidence="1">
    <location>
        <begin position="1"/>
        <end position="20"/>
    </location>
</feature>
<reference evidence="3" key="3">
    <citation type="journal article" date="2016" name="Gigascience">
        <title>De novo construction of an expanded transcriptome assembly for the western tarnished plant bug, Lygus hesperus.</title>
        <authorList>
            <person name="Tassone E.E."/>
            <person name="Geib S.M."/>
            <person name="Hall B."/>
            <person name="Fabrick J.A."/>
            <person name="Brent C.S."/>
            <person name="Hull J.J."/>
        </authorList>
    </citation>
    <scope>NUCLEOTIDE SEQUENCE</scope>
</reference>
<gene>
    <name evidence="2" type="ORF">CM83_22475</name>
    <name evidence="3" type="ORF">g.9271</name>
</gene>
<dbReference type="EMBL" id="GDHC01011999">
    <property type="protein sequence ID" value="JAQ06630.1"/>
    <property type="molecule type" value="Transcribed_RNA"/>
</dbReference>
<protein>
    <submittedName>
        <fullName evidence="2">Uncharacterized protein</fullName>
    </submittedName>
</protein>
<evidence type="ECO:0000313" key="3">
    <source>
        <dbReference type="EMBL" id="JAQ06630.1"/>
    </source>
</evidence>
<organism evidence="2">
    <name type="scientific">Lygus hesperus</name>
    <name type="common">Western plant bug</name>
    <dbReference type="NCBI Taxonomy" id="30085"/>
    <lineage>
        <taxon>Eukaryota</taxon>
        <taxon>Metazoa</taxon>
        <taxon>Ecdysozoa</taxon>
        <taxon>Arthropoda</taxon>
        <taxon>Hexapoda</taxon>
        <taxon>Insecta</taxon>
        <taxon>Pterygota</taxon>
        <taxon>Neoptera</taxon>
        <taxon>Paraneoptera</taxon>
        <taxon>Hemiptera</taxon>
        <taxon>Heteroptera</taxon>
        <taxon>Panheteroptera</taxon>
        <taxon>Cimicomorpha</taxon>
        <taxon>Miridae</taxon>
        <taxon>Mirini</taxon>
        <taxon>Lygus</taxon>
    </lineage>
</organism>